<feature type="compositionally biased region" description="Polar residues" evidence="1">
    <location>
        <begin position="1"/>
        <end position="17"/>
    </location>
</feature>
<evidence type="ECO:0000259" key="2">
    <source>
        <dbReference type="PROSITE" id="PS50093"/>
    </source>
</evidence>
<dbReference type="RefSeq" id="WP_014244367.1">
    <property type="nucleotide sequence ID" value="NC_016620.1"/>
</dbReference>
<feature type="domain" description="PKD" evidence="2">
    <location>
        <begin position="53"/>
        <end position="99"/>
    </location>
</feature>
<dbReference type="SMART" id="SM00089">
    <property type="entry name" value="PKD"/>
    <property type="match status" value="3"/>
</dbReference>
<dbReference type="EMBL" id="FQ312005">
    <property type="protein sequence ID" value="CBW26586.1"/>
    <property type="molecule type" value="Genomic_DNA"/>
</dbReference>
<evidence type="ECO:0000256" key="1">
    <source>
        <dbReference type="SAM" id="MobiDB-lite"/>
    </source>
</evidence>
<dbReference type="KEGG" id="bmx:BMS_1759"/>
<dbReference type="InterPro" id="IPR000601">
    <property type="entry name" value="PKD_dom"/>
</dbReference>
<dbReference type="InterPro" id="IPR022409">
    <property type="entry name" value="PKD/Chitinase_dom"/>
</dbReference>
<keyword evidence="4" id="KW-1185">Reference proteome</keyword>
<dbReference type="STRING" id="862908.BMS_1759"/>
<dbReference type="Gene3D" id="2.60.40.10">
    <property type="entry name" value="Immunoglobulins"/>
    <property type="match status" value="3"/>
</dbReference>
<dbReference type="OrthoDB" id="275270at2"/>
<sequence length="1459" mass="164501">MRTNRGESATSSTSTNIALGGENMPPIAELNCNETGALREVKCNISNSRDIDGEIIRYMISFGDGNSIEVDNPQSIYHSYVQNGVYEINLIVEDNDGATGESSHSLEFINQMPVVEANCLSYSFNDLSCESFSYDVDGYIVNTEFIWDEGSISGQETYFSTTLNSGGFKQIIVRVTDNEGLTSEKFIFVNVLESIAPVASFSCSNNLIEKIKCVNESNDEDSDELIFKWRLNDTIYNTLNLEESNISGGEYEVSLVVTDLDGNTSIQKSMVSVVNNIGPVSSFECNSNNTLEINCSSTSYDEDGQIVNYLWLVDEVEVSSNQDLIYKQNKLGSSVVRLVVGDDNNSFSSYSKEFSPKQPLPTKIMMFCNPNLEDKVLKCDGNFTDVDSGTIEEFKWTIEDKTYYGNVILHENMDAGELDVKLSVKTSLGEKIEKTERIYIPNLPSEPSKLKLLLFDEEEFRFFSLNEKVFLKVAERSFGVNTKDEPIIGIKKNDNYIDNFIYDRNSGAISIDGPWNDGLNVLEVEGIDDLGREVVYSFDIWAGGLSRKVLARNLNGDTIDRGEVLVEVLDGVSFVKSFENGEVLLENIPSNKTLILRGEIGNLFAFSYLNSGEIFTPPLIYRENLNLSLNPDTNRVKELVDWHIIKGSLDTHLNSTSLTSDSIGELFLETKVKIPSQMYGGVVPFELDQSLEGNDFLVFVVREESGVVRKFNAWSVSELRETKNQMQLHFEGDPNEILSIQIFIKKFERKSIEDFSFFKSLFIENVLANNSNLSLGYIYETLYLRSRLSNVEIYELSGDKLQGISLGTFPEQHELEYVDKSGATVKYNPLILKYNSYPLNIIPKIKLRISSADSISNSYDIEPFMTYFDKAYFRVPSGIFLGDKVYLSIASTGIDENNAFYNLKSYCCSGPIRRVRTLGESKSLITSFFNVLKWRSAEGTYTGAGFGERFHYGSQYFRENIERLVSKLESSNVLFGEISNINGGYFFGHSGHKQGLHFDLVLANEDGNRPQNGEFSYGYSDLILSKESAIDLFKIVNRFDFGEVSQLGVFFDNEFDFNKSRLVTFFSKSNSSDLRTPFLAHSRHLCTSKGELFRDVLYQWRGHSDHLHLSFRDYINPKVVTSDYWSPSSDFLSKTPNLDEVVNEGPNEAVERNGKRYLVYNILNLDVEKVEVYFHRDGRFPLDSEPYVEDEYVDINRENSPVILERIGAEYRVEVEEGLSIDKLKILAIENIDSKNTCSSKELILNPEERFTVLGELSTNEYTLNAENIYVEGFESTPGRGIDNVLWQWSEVVDGRVEEHEVSGIRTQFTSKYPGRFNFQVTITDVFGNSTVKYIESFIRGLPPSGSCFSDCVSGGSVYEGNVWTRLVCEFSDVDSRRVGHLRASSDGKVLYEALGQLPSVGSHQDAPEQEITGTLSNRKRVTYGAVKNSSIMYYYVVDPEGNRSGLQSVSIPACLENL</sequence>
<dbReference type="CDD" id="cd00146">
    <property type="entry name" value="PKD"/>
    <property type="match status" value="1"/>
</dbReference>
<dbReference type="Pfam" id="PF18911">
    <property type="entry name" value="PKD_4"/>
    <property type="match status" value="1"/>
</dbReference>
<dbReference type="InterPro" id="IPR009045">
    <property type="entry name" value="Zn_M74/Hedgehog-like"/>
</dbReference>
<dbReference type="InterPro" id="IPR013783">
    <property type="entry name" value="Ig-like_fold"/>
</dbReference>
<proteinExistence type="predicted"/>
<feature type="region of interest" description="Disordered" evidence="1">
    <location>
        <begin position="1"/>
        <end position="22"/>
    </location>
</feature>
<name>E1X1S6_HALMS</name>
<gene>
    <name evidence="3" type="ordered locus">BMS_1759</name>
</gene>
<accession>E1X1S6</accession>
<evidence type="ECO:0000313" key="3">
    <source>
        <dbReference type="EMBL" id="CBW26586.1"/>
    </source>
</evidence>
<dbReference type="Gene3D" id="3.30.1380.10">
    <property type="match status" value="1"/>
</dbReference>
<protein>
    <recommendedName>
        <fullName evidence="2">PKD domain-containing protein</fullName>
    </recommendedName>
</protein>
<organism evidence="3 4">
    <name type="scientific">Halobacteriovorax marinus (strain ATCC BAA-682 / DSM 15412 / SJ)</name>
    <name type="common">Bacteriovorax marinus</name>
    <dbReference type="NCBI Taxonomy" id="862908"/>
    <lineage>
        <taxon>Bacteria</taxon>
        <taxon>Pseudomonadati</taxon>
        <taxon>Bdellovibrionota</taxon>
        <taxon>Bacteriovoracia</taxon>
        <taxon>Bacteriovoracales</taxon>
        <taxon>Halobacteriovoraceae</taxon>
        <taxon>Halobacteriovorax</taxon>
    </lineage>
</organism>
<dbReference type="eggNOG" id="COG3291">
    <property type="taxonomic scope" value="Bacteria"/>
</dbReference>
<dbReference type="HOGENOM" id="CLU_250827_0_0_7"/>
<dbReference type="InterPro" id="IPR035986">
    <property type="entry name" value="PKD_dom_sf"/>
</dbReference>
<dbReference type="Proteomes" id="UP000008963">
    <property type="component" value="Chromosome"/>
</dbReference>
<reference evidence="4" key="1">
    <citation type="journal article" date="2013" name="ISME J.">
        <title>A small predatory core genome in the divergent marine Bacteriovorax marinus SJ and the terrestrial Bdellovibrio bacteriovorus.</title>
        <authorList>
            <person name="Crossman L.C."/>
            <person name="Chen H."/>
            <person name="Cerdeno-Tarraga A.M."/>
            <person name="Brooks K."/>
            <person name="Quail M.A."/>
            <person name="Pineiro S.A."/>
            <person name="Hobley L."/>
            <person name="Sockett R.E."/>
            <person name="Bentley S.D."/>
            <person name="Parkhill J."/>
            <person name="Williams H.N."/>
            <person name="Stine O.C."/>
        </authorList>
    </citation>
    <scope>NUCLEOTIDE SEQUENCE [LARGE SCALE GENOMIC DNA]</scope>
    <source>
        <strain evidence="4">ATCC BAA-682 / DSM 15412 / SJ</strain>
    </source>
</reference>
<evidence type="ECO:0000313" key="4">
    <source>
        <dbReference type="Proteomes" id="UP000008963"/>
    </source>
</evidence>
<dbReference type="PATRIC" id="fig|862908.3.peg.1671"/>
<dbReference type="PROSITE" id="PS50093">
    <property type="entry name" value="PKD"/>
    <property type="match status" value="1"/>
</dbReference>
<dbReference type="SUPFAM" id="SSF49299">
    <property type="entry name" value="PKD domain"/>
    <property type="match status" value="2"/>
</dbReference>